<organism evidence="8 9">
    <name type="scientific">Saponaria officinalis</name>
    <name type="common">Common soapwort</name>
    <name type="synonym">Lychnis saponaria</name>
    <dbReference type="NCBI Taxonomy" id="3572"/>
    <lineage>
        <taxon>Eukaryota</taxon>
        <taxon>Viridiplantae</taxon>
        <taxon>Streptophyta</taxon>
        <taxon>Embryophyta</taxon>
        <taxon>Tracheophyta</taxon>
        <taxon>Spermatophyta</taxon>
        <taxon>Magnoliopsida</taxon>
        <taxon>eudicotyledons</taxon>
        <taxon>Gunneridae</taxon>
        <taxon>Pentapetalae</taxon>
        <taxon>Caryophyllales</taxon>
        <taxon>Caryophyllaceae</taxon>
        <taxon>Caryophylleae</taxon>
        <taxon>Saponaria</taxon>
    </lineage>
</organism>
<dbReference type="GO" id="GO:0003964">
    <property type="term" value="F:RNA-directed DNA polymerase activity"/>
    <property type="evidence" value="ECO:0007669"/>
    <property type="project" value="UniProtKB-KW"/>
</dbReference>
<dbReference type="AlphaFoldDB" id="A0AAW1IJN0"/>
<dbReference type="EMBL" id="JBDFQZ010000009">
    <property type="protein sequence ID" value="KAK9689718.1"/>
    <property type="molecule type" value="Genomic_DNA"/>
</dbReference>
<dbReference type="InterPro" id="IPR041373">
    <property type="entry name" value="RT_RNaseH"/>
</dbReference>
<dbReference type="GO" id="GO:0004190">
    <property type="term" value="F:aspartic-type endopeptidase activity"/>
    <property type="evidence" value="ECO:0007669"/>
    <property type="project" value="InterPro"/>
</dbReference>
<dbReference type="SUPFAM" id="SSF56672">
    <property type="entry name" value="DNA/RNA polymerases"/>
    <property type="match status" value="1"/>
</dbReference>
<dbReference type="InterPro" id="IPR001995">
    <property type="entry name" value="Peptidase_A2_cat"/>
</dbReference>
<dbReference type="InterPro" id="IPR018061">
    <property type="entry name" value="Retropepsins"/>
</dbReference>
<protein>
    <recommendedName>
        <fullName evidence="7">Peptidase A2 domain-containing protein</fullName>
    </recommendedName>
</protein>
<keyword evidence="3" id="KW-0540">Nuclease</keyword>
<evidence type="ECO:0000313" key="8">
    <source>
        <dbReference type="EMBL" id="KAK9689718.1"/>
    </source>
</evidence>
<feature type="domain" description="Peptidase A2" evidence="7">
    <location>
        <begin position="462"/>
        <end position="497"/>
    </location>
</feature>
<dbReference type="Proteomes" id="UP001443914">
    <property type="component" value="Unassembled WGS sequence"/>
</dbReference>
<dbReference type="Pfam" id="PF17917">
    <property type="entry name" value="RT_RNaseH"/>
    <property type="match status" value="1"/>
</dbReference>
<evidence type="ECO:0000256" key="1">
    <source>
        <dbReference type="ARBA" id="ARBA00022679"/>
    </source>
</evidence>
<sequence length="723" mass="83642">MFMYSTICKQLKNSDADIAKMIISGFTGQLKGWWDNYLTDAMKAAICNAKTTGENPVENAVYTLTVNIIEQFTGRFLNNNENIRTLLQNLRCKTLTDYRWYKDTFLSRVMELHESSNAHWKAKFIDGLPHLFAERVRTVLRGQHNAIPYDDYSYGKLIGTCTEQGLKLCNEIKLTQQIKRQNLSERNQLGDFCGQFGIDMPHPSHKKRKTFKDFNNKPFYKKKRNKPFIKRNQNDKNPIKPYFKRKFKNKLNNKIIYCWTKKSISTLEIDDTIKDKLYKLLLNSDSEEIDNSKCVKSNNDDLYNLISQFEEHQINVLDNNNWIELLKVIRDPETRSKIIDQMGNSTSSSTSQVQKVEPENEPYSMSKVYSLLKDQSLKSEIKKLKNETRSQDIRISNLEFVNYNVKGPQIDNIDNLNEPINNELLTDNIPNNHFLQGMDTFISQKWLINITLKIGLFFTKDLTALIDSGADQNVIQEGLIPTMYFRKTTHGLSHAGGDKLEIEFKLPEASICVDNKCIPTSFLLVKNRLTKEILAIVKCVLKFQDDLYNQHFTIKSDCKAAKFMFLKDFKHDVSKQMFARWQAHLAPFDFKIVYKKGEDNHLPDFLTREYLYMSDFRMYVRGRGNPSYRGDHPNPIVQHGDKKLIASDISGITAEEAELAEFHQWKNLQKGKDTSNSLYANAVKKTSPAEADMLPNDEERVILFSLSPIKNGQIGLGLYLTDI</sequence>
<dbReference type="PANTHER" id="PTHR33054:SF13">
    <property type="entry name" value="CCHC-TYPE DOMAIN-CONTAINING PROTEIN"/>
    <property type="match status" value="1"/>
</dbReference>
<evidence type="ECO:0000256" key="4">
    <source>
        <dbReference type="ARBA" id="ARBA00022759"/>
    </source>
</evidence>
<evidence type="ECO:0000256" key="6">
    <source>
        <dbReference type="ARBA" id="ARBA00022918"/>
    </source>
</evidence>
<dbReference type="GO" id="GO:0006508">
    <property type="term" value="P:proteolysis"/>
    <property type="evidence" value="ECO:0007669"/>
    <property type="project" value="InterPro"/>
</dbReference>
<comment type="caution">
    <text evidence="8">The sequence shown here is derived from an EMBL/GenBank/DDBJ whole genome shotgun (WGS) entry which is preliminary data.</text>
</comment>
<dbReference type="Pfam" id="PF22909">
    <property type="entry name" value="Caulimovir_coat_dom"/>
    <property type="match status" value="1"/>
</dbReference>
<reference evidence="8" key="1">
    <citation type="submission" date="2024-03" db="EMBL/GenBank/DDBJ databases">
        <title>WGS assembly of Saponaria officinalis var. Norfolk2.</title>
        <authorList>
            <person name="Jenkins J."/>
            <person name="Shu S."/>
            <person name="Grimwood J."/>
            <person name="Barry K."/>
            <person name="Goodstein D."/>
            <person name="Schmutz J."/>
            <person name="Leebens-Mack J."/>
            <person name="Osbourn A."/>
        </authorList>
    </citation>
    <scope>NUCLEOTIDE SEQUENCE [LARGE SCALE GENOMIC DNA]</scope>
    <source>
        <strain evidence="8">JIC</strain>
    </source>
</reference>
<keyword evidence="2" id="KW-0548">Nucleotidyltransferase</keyword>
<evidence type="ECO:0000259" key="7">
    <source>
        <dbReference type="PROSITE" id="PS50175"/>
    </source>
</evidence>
<dbReference type="InterPro" id="IPR056648">
    <property type="entry name" value="DUF7746"/>
</dbReference>
<keyword evidence="6" id="KW-0695">RNA-directed DNA polymerase</keyword>
<keyword evidence="1" id="KW-0808">Transferase</keyword>
<dbReference type="GO" id="GO:0004519">
    <property type="term" value="F:endonuclease activity"/>
    <property type="evidence" value="ECO:0007669"/>
    <property type="project" value="UniProtKB-KW"/>
</dbReference>
<evidence type="ECO:0000256" key="5">
    <source>
        <dbReference type="ARBA" id="ARBA00022801"/>
    </source>
</evidence>
<evidence type="ECO:0000256" key="3">
    <source>
        <dbReference type="ARBA" id="ARBA00022722"/>
    </source>
</evidence>
<keyword evidence="5" id="KW-0378">Hydrolase</keyword>
<accession>A0AAW1IJN0</accession>
<name>A0AAW1IJN0_SAPOF</name>
<proteinExistence type="predicted"/>
<dbReference type="Pfam" id="PF24925">
    <property type="entry name" value="DUF7746"/>
    <property type="match status" value="1"/>
</dbReference>
<keyword evidence="9" id="KW-1185">Reference proteome</keyword>
<dbReference type="InterPro" id="IPR043502">
    <property type="entry name" value="DNA/RNA_pol_sf"/>
</dbReference>
<dbReference type="PANTHER" id="PTHR33054">
    <property type="entry name" value="CCHC-TYPE DOMAIN-CONTAINING PROTEIN"/>
    <property type="match status" value="1"/>
</dbReference>
<dbReference type="Pfam" id="PF00077">
    <property type="entry name" value="RVP"/>
    <property type="match status" value="1"/>
</dbReference>
<gene>
    <name evidence="8" type="ORF">RND81_09G076800</name>
</gene>
<keyword evidence="4" id="KW-0255">Endonuclease</keyword>
<evidence type="ECO:0000256" key="2">
    <source>
        <dbReference type="ARBA" id="ARBA00022695"/>
    </source>
</evidence>
<evidence type="ECO:0000313" key="9">
    <source>
        <dbReference type="Proteomes" id="UP001443914"/>
    </source>
</evidence>
<dbReference type="PROSITE" id="PS50175">
    <property type="entry name" value="ASP_PROT_RETROV"/>
    <property type="match status" value="1"/>
</dbReference>